<keyword evidence="1" id="KW-1133">Transmembrane helix</keyword>
<proteinExistence type="predicted"/>
<dbReference type="EMBL" id="CP033920">
    <property type="protein sequence ID" value="AZA47097.1"/>
    <property type="molecule type" value="Genomic_DNA"/>
</dbReference>
<keyword evidence="1" id="KW-0472">Membrane</keyword>
<evidence type="ECO:0000256" key="1">
    <source>
        <dbReference type="SAM" id="Phobius"/>
    </source>
</evidence>
<dbReference type="AlphaFoldDB" id="A0A3G6LXD1"/>
<feature type="transmembrane region" description="Helical" evidence="1">
    <location>
        <begin position="216"/>
        <end position="238"/>
    </location>
</feature>
<evidence type="ECO:0000313" key="3">
    <source>
        <dbReference type="Proteomes" id="UP000273270"/>
    </source>
</evidence>
<organism evidence="2 3">
    <name type="scientific">Chryseobacterium carnipullorum</name>
    <dbReference type="NCBI Taxonomy" id="1124835"/>
    <lineage>
        <taxon>Bacteria</taxon>
        <taxon>Pseudomonadati</taxon>
        <taxon>Bacteroidota</taxon>
        <taxon>Flavobacteriia</taxon>
        <taxon>Flavobacteriales</taxon>
        <taxon>Weeksellaceae</taxon>
        <taxon>Chryseobacterium group</taxon>
        <taxon>Chryseobacterium</taxon>
    </lineage>
</organism>
<feature type="transmembrane region" description="Helical" evidence="1">
    <location>
        <begin position="130"/>
        <end position="149"/>
    </location>
</feature>
<feature type="transmembrane region" description="Helical" evidence="1">
    <location>
        <begin position="37"/>
        <end position="59"/>
    </location>
</feature>
<keyword evidence="2" id="KW-0378">Hydrolase</keyword>
<keyword evidence="2" id="KW-0482">Metalloprotease</keyword>
<sequence length="239" mass="27998">MPNAETSVFIELLKFIYKPNKDKEENSSMYRNMYRTLLLFIVSFPITLILTIIITYITNKPSKAHESIDDYNFTLFLLACLFIPLIEEIAFRLPLRYSKINLSLSISVLSFYTINYFFTLKDHFDIENFFFLRIAASILVGITCYLLCVKYSNSLVKLYRNNFNVIFYFFSVLFALMHISNYEFTLDTLLLAPIITLPKLISSFVGGFVRVKYGFLYCLLLHSFHNMIPFLIISTKILQ</sequence>
<dbReference type="RefSeq" id="WP_123876877.1">
    <property type="nucleotide sequence ID" value="NZ_CP033920.1"/>
</dbReference>
<dbReference type="GO" id="GO:0006508">
    <property type="term" value="P:proteolysis"/>
    <property type="evidence" value="ECO:0007669"/>
    <property type="project" value="UniProtKB-KW"/>
</dbReference>
<dbReference type="OrthoDB" id="1275148at2"/>
<reference evidence="3" key="1">
    <citation type="submission" date="2018-11" db="EMBL/GenBank/DDBJ databases">
        <title>Proposal to divide the Flavobacteriaceae and reorganize its genera based on Amino Acid Identity values calculated from whole genome sequences.</title>
        <authorList>
            <person name="Nicholson A.C."/>
            <person name="Gulvik C.A."/>
            <person name="Whitney A.M."/>
            <person name="Humrighouse B.W."/>
            <person name="Bell M."/>
            <person name="Holmes B."/>
            <person name="Steigerwalt A.G."/>
            <person name="Villarma A."/>
            <person name="Sheth M."/>
            <person name="Batra D."/>
            <person name="Pryor J."/>
            <person name="Bernardet J.-F."/>
            <person name="Hugo C."/>
            <person name="Kampfer P."/>
            <person name="Newman J."/>
            <person name="McQuiston J.R."/>
        </authorList>
    </citation>
    <scope>NUCLEOTIDE SEQUENCE [LARGE SCALE GENOMIC DNA]</scope>
    <source>
        <strain evidence="3">G0188</strain>
    </source>
</reference>
<evidence type="ECO:0000313" key="2">
    <source>
        <dbReference type="EMBL" id="AZA47097.1"/>
    </source>
</evidence>
<feature type="transmembrane region" description="Helical" evidence="1">
    <location>
        <begin position="71"/>
        <end position="93"/>
    </location>
</feature>
<feature type="transmembrane region" description="Helical" evidence="1">
    <location>
        <begin position="161"/>
        <end position="179"/>
    </location>
</feature>
<keyword evidence="1" id="KW-0812">Transmembrane</keyword>
<protein>
    <submittedName>
        <fullName evidence="2">CPBP family intramembrane metalloprotease</fullName>
    </submittedName>
</protein>
<feature type="transmembrane region" description="Helical" evidence="1">
    <location>
        <begin position="191"/>
        <end position="209"/>
    </location>
</feature>
<keyword evidence="3" id="KW-1185">Reference proteome</keyword>
<gene>
    <name evidence="2" type="ORF">EG346_02300</name>
</gene>
<accession>A0A3G6LXD1</accession>
<dbReference type="KEGG" id="ccau:EG346_02300"/>
<name>A0A3G6LXD1_CHRCU</name>
<dbReference type="GO" id="GO:0008237">
    <property type="term" value="F:metallopeptidase activity"/>
    <property type="evidence" value="ECO:0007669"/>
    <property type="project" value="UniProtKB-KW"/>
</dbReference>
<feature type="transmembrane region" description="Helical" evidence="1">
    <location>
        <begin position="100"/>
        <end position="118"/>
    </location>
</feature>
<keyword evidence="2" id="KW-0645">Protease</keyword>
<dbReference type="Proteomes" id="UP000273270">
    <property type="component" value="Chromosome"/>
</dbReference>